<accession>A0A7Z1AUA4</accession>
<name>A0A7Z1AUA4_9PSEU</name>
<dbReference type="GO" id="GO:0016779">
    <property type="term" value="F:nucleotidyltransferase activity"/>
    <property type="evidence" value="ECO:0007669"/>
    <property type="project" value="TreeGrafter"/>
</dbReference>
<dbReference type="SUPFAM" id="SSF69572">
    <property type="entry name" value="Activating enzymes of the ubiquitin-like proteins"/>
    <property type="match status" value="1"/>
</dbReference>
<dbReference type="InterPro" id="IPR000594">
    <property type="entry name" value="ThiF_NAD_FAD-bd"/>
</dbReference>
<gene>
    <name evidence="3" type="ORF">BLA60_38995</name>
</gene>
<comment type="caution">
    <text evidence="3">The sequence shown here is derived from an EMBL/GenBank/DDBJ whole genome shotgun (WGS) entry which is preliminary data.</text>
</comment>
<sequence>MFRPRIKWEHRPVRLGEDQVQIGGNVPGIRARIEDPTGWVWALVETLDGRRTVDQVVAELVHRFPDRSETEVRSEVVRDLGLLAGAGYVEDAAEPVPRTLSGRERERYSRAHAMWRWMTRDSRRSSWDTQLSLRQARIAVVGIGGTGSTAALGLVLSGVGHVHCVEPDVVELSNLSRQVLYTERDLGQRKVDVALHRLREHNSDVVVTGEAVTVRGPGDLATLAARFDVVVLAADQPPEIRSWTNQACLGTGTAWVHGGYHGPQINVGLYRPGGGACYDCACAAERERLATLPPRTPATATTGPLTQAGNAVSAGISGHLTAHAAMSLITGSPRLPANREYALNLVTLDAGTVLALDVPRPDCPACGGSTTIGHQL</sequence>
<feature type="domain" description="THIF-type NAD/FAD binding fold" evidence="1">
    <location>
        <begin position="128"/>
        <end position="364"/>
    </location>
</feature>
<organism evidence="3 4">
    <name type="scientific">Actinophytocola xinjiangensis</name>
    <dbReference type="NCBI Taxonomy" id="485602"/>
    <lineage>
        <taxon>Bacteria</taxon>
        <taxon>Bacillati</taxon>
        <taxon>Actinomycetota</taxon>
        <taxon>Actinomycetes</taxon>
        <taxon>Pseudonocardiales</taxon>
        <taxon>Pseudonocardiaceae</taxon>
    </lineage>
</organism>
<dbReference type="PANTHER" id="PTHR10953">
    <property type="entry name" value="UBIQUITIN-ACTIVATING ENZYME E1"/>
    <property type="match status" value="1"/>
</dbReference>
<dbReference type="RefSeq" id="WP_075138128.1">
    <property type="nucleotide sequence ID" value="NZ_MSIF01000037.1"/>
</dbReference>
<dbReference type="OrthoDB" id="9204719at2"/>
<dbReference type="GO" id="GO:0008641">
    <property type="term" value="F:ubiquitin-like modifier activating enzyme activity"/>
    <property type="evidence" value="ECO:0007669"/>
    <property type="project" value="InterPro"/>
</dbReference>
<dbReference type="Proteomes" id="UP000185696">
    <property type="component" value="Unassembled WGS sequence"/>
</dbReference>
<protein>
    <submittedName>
        <fullName evidence="3">Dinucleotide-utilizing protein</fullName>
    </submittedName>
</protein>
<dbReference type="GO" id="GO:0004792">
    <property type="term" value="F:thiosulfate-cyanide sulfurtransferase activity"/>
    <property type="evidence" value="ECO:0007669"/>
    <property type="project" value="TreeGrafter"/>
</dbReference>
<dbReference type="InterPro" id="IPR045886">
    <property type="entry name" value="ThiF/MoeB/HesA"/>
</dbReference>
<proteinExistence type="predicted"/>
<evidence type="ECO:0000259" key="1">
    <source>
        <dbReference type="Pfam" id="PF00899"/>
    </source>
</evidence>
<dbReference type="InterPro" id="IPR049268">
    <property type="entry name" value="PaaA-like_N"/>
</dbReference>
<dbReference type="Pfam" id="PF21475">
    <property type="entry name" value="PaaA-like_N"/>
    <property type="match status" value="1"/>
</dbReference>
<dbReference type="Gene3D" id="3.40.50.720">
    <property type="entry name" value="NAD(P)-binding Rossmann-like Domain"/>
    <property type="match status" value="1"/>
</dbReference>
<dbReference type="PANTHER" id="PTHR10953:SF102">
    <property type="entry name" value="ADENYLYLTRANSFERASE AND SULFURTRANSFERASE MOCS3"/>
    <property type="match status" value="1"/>
</dbReference>
<reference evidence="3 4" key="1">
    <citation type="submission" date="2016-12" db="EMBL/GenBank/DDBJ databases">
        <title>The draft genome sequence of Actinophytocola xinjiangensis.</title>
        <authorList>
            <person name="Wang W."/>
            <person name="Yuan L."/>
        </authorList>
    </citation>
    <scope>NUCLEOTIDE SEQUENCE [LARGE SCALE GENOMIC DNA]</scope>
    <source>
        <strain evidence="3 4">CGMCC 4.4663</strain>
    </source>
</reference>
<dbReference type="GO" id="GO:0005737">
    <property type="term" value="C:cytoplasm"/>
    <property type="evidence" value="ECO:0007669"/>
    <property type="project" value="TreeGrafter"/>
</dbReference>
<feature type="domain" description="PaaA-like N-terminal" evidence="2">
    <location>
        <begin position="24"/>
        <end position="62"/>
    </location>
</feature>
<dbReference type="EMBL" id="MSIF01000037">
    <property type="protein sequence ID" value="OLF04838.1"/>
    <property type="molecule type" value="Genomic_DNA"/>
</dbReference>
<evidence type="ECO:0000259" key="2">
    <source>
        <dbReference type="Pfam" id="PF21475"/>
    </source>
</evidence>
<dbReference type="InterPro" id="IPR035985">
    <property type="entry name" value="Ubiquitin-activating_enz"/>
</dbReference>
<evidence type="ECO:0000313" key="4">
    <source>
        <dbReference type="Proteomes" id="UP000185696"/>
    </source>
</evidence>
<keyword evidence="4" id="KW-1185">Reference proteome</keyword>
<dbReference type="AlphaFoldDB" id="A0A7Z1AUA4"/>
<evidence type="ECO:0000313" key="3">
    <source>
        <dbReference type="EMBL" id="OLF04838.1"/>
    </source>
</evidence>
<dbReference type="Pfam" id="PF00899">
    <property type="entry name" value="ThiF"/>
    <property type="match status" value="1"/>
</dbReference>